<dbReference type="InterPro" id="IPR021733">
    <property type="entry name" value="DUF3304"/>
</dbReference>
<sequence length="151" mass="16920">MIFSKRNDMMKYIAVFVFFSTVCACADAQSDSTGTYGAQVGIVNHTGRYIYATMVGDSGGGHSDKYNPGVANICCVTLPDKWNPKLEFLVRWDMPEGTKHVWREKLVKVQQYDKPGSLYLHFFQDDEVRIVVTNWAGSSPKHPIAPPPEAE</sequence>
<organism evidence="2 3">
    <name type="scientific">Pseudoduganella albidiflava</name>
    <dbReference type="NCBI Taxonomy" id="321983"/>
    <lineage>
        <taxon>Bacteria</taxon>
        <taxon>Pseudomonadati</taxon>
        <taxon>Pseudomonadota</taxon>
        <taxon>Betaproteobacteria</taxon>
        <taxon>Burkholderiales</taxon>
        <taxon>Oxalobacteraceae</taxon>
        <taxon>Telluria group</taxon>
        <taxon>Pseudoduganella</taxon>
    </lineage>
</organism>
<proteinExistence type="predicted"/>
<keyword evidence="3" id="KW-1185">Reference proteome</keyword>
<dbReference type="PROSITE" id="PS51257">
    <property type="entry name" value="PROKAR_LIPOPROTEIN"/>
    <property type="match status" value="1"/>
</dbReference>
<accession>A0ABX5RVQ4</accession>
<feature type="signal peptide" evidence="1">
    <location>
        <begin position="1"/>
        <end position="26"/>
    </location>
</feature>
<evidence type="ECO:0000313" key="3">
    <source>
        <dbReference type="Proteomes" id="UP000292307"/>
    </source>
</evidence>
<name>A0ABX5RVQ4_9BURK</name>
<protein>
    <submittedName>
        <fullName evidence="2">DUF3304 domain-containing protein</fullName>
    </submittedName>
</protein>
<dbReference type="RefSeq" id="WP_131146803.1">
    <property type="nucleotide sequence ID" value="NZ_BMWV01000024.1"/>
</dbReference>
<dbReference type="Pfam" id="PF11745">
    <property type="entry name" value="DUF3304"/>
    <property type="match status" value="1"/>
</dbReference>
<feature type="chain" id="PRO_5046012072" evidence="1">
    <location>
        <begin position="27"/>
        <end position="151"/>
    </location>
</feature>
<gene>
    <name evidence="2" type="ORF">EYF70_18955</name>
</gene>
<keyword evidence="1" id="KW-0732">Signal</keyword>
<reference evidence="2 3" key="1">
    <citation type="submission" date="2019-02" db="EMBL/GenBank/DDBJ databases">
        <title>Draft Genome Sequences of Six Type Strains of the Genus Massilia.</title>
        <authorList>
            <person name="Miess H."/>
            <person name="Frediansyhah A."/>
            <person name="Gross H."/>
        </authorList>
    </citation>
    <scope>NUCLEOTIDE SEQUENCE [LARGE SCALE GENOMIC DNA]</scope>
    <source>
        <strain evidence="2 3">DSM 17472</strain>
    </source>
</reference>
<dbReference type="Proteomes" id="UP000292307">
    <property type="component" value="Chromosome"/>
</dbReference>
<dbReference type="EMBL" id="CP036401">
    <property type="protein sequence ID" value="QBI02692.1"/>
    <property type="molecule type" value="Genomic_DNA"/>
</dbReference>
<evidence type="ECO:0000256" key="1">
    <source>
        <dbReference type="SAM" id="SignalP"/>
    </source>
</evidence>
<evidence type="ECO:0000313" key="2">
    <source>
        <dbReference type="EMBL" id="QBI02692.1"/>
    </source>
</evidence>